<dbReference type="CDD" id="cd00201">
    <property type="entry name" value="WW"/>
    <property type="match status" value="2"/>
</dbReference>
<evidence type="ECO:0000256" key="5">
    <source>
        <dbReference type="ARBA" id="ARBA00023242"/>
    </source>
</evidence>
<evidence type="ECO:0000256" key="9">
    <source>
        <dbReference type="SAM" id="Coils"/>
    </source>
</evidence>
<feature type="region of interest" description="Disordered" evidence="10">
    <location>
        <begin position="633"/>
        <end position="694"/>
    </location>
</feature>
<dbReference type="InterPro" id="IPR031315">
    <property type="entry name" value="LNS2/PITP"/>
</dbReference>
<dbReference type="EMBL" id="QOKY01000172">
    <property type="protein sequence ID" value="RMZ54813.1"/>
    <property type="molecule type" value="Genomic_DNA"/>
</dbReference>
<dbReference type="InterPro" id="IPR036020">
    <property type="entry name" value="WW_dom_sf"/>
</dbReference>
<dbReference type="PROSITE" id="PS50020">
    <property type="entry name" value="WW_DOMAIN_2"/>
    <property type="match status" value="2"/>
</dbReference>
<evidence type="ECO:0000259" key="12">
    <source>
        <dbReference type="PROSITE" id="PS51676"/>
    </source>
</evidence>
<keyword evidence="4" id="KW-0508">mRNA splicing</keyword>
<dbReference type="PROSITE" id="PS51676">
    <property type="entry name" value="FF"/>
    <property type="match status" value="3"/>
</dbReference>
<dbReference type="Pfam" id="PF01846">
    <property type="entry name" value="FF"/>
    <property type="match status" value="4"/>
</dbReference>
<dbReference type="SMART" id="SM00775">
    <property type="entry name" value="LNS2"/>
    <property type="match status" value="1"/>
</dbReference>
<comment type="similarity">
    <text evidence="7">Belongs to the PRPF40 family.</text>
</comment>
<feature type="compositionally biased region" description="Basic residues" evidence="10">
    <location>
        <begin position="1825"/>
        <end position="1834"/>
    </location>
</feature>
<feature type="region of interest" description="Disordered" evidence="10">
    <location>
        <begin position="1755"/>
        <end position="1834"/>
    </location>
</feature>
<dbReference type="PANTHER" id="PTHR12181:SF12">
    <property type="entry name" value="PHOSPHATIDATE PHOSPHATASE"/>
    <property type="match status" value="1"/>
</dbReference>
<keyword evidence="5" id="KW-0539">Nucleus</keyword>
<dbReference type="SUPFAM" id="SSF56784">
    <property type="entry name" value="HAD-like"/>
    <property type="match status" value="1"/>
</dbReference>
<feature type="domain" description="FF" evidence="12">
    <location>
        <begin position="183"/>
        <end position="237"/>
    </location>
</feature>
<reference evidence="14" key="1">
    <citation type="journal article" date="2018" name="Algal Res.">
        <title>Characterization of plant carbon substrate utilization by Auxenochlorella protothecoides.</title>
        <authorList>
            <person name="Vogler B.W."/>
            <person name="Starkenburg S.R."/>
            <person name="Sudasinghe N."/>
            <person name="Schambach J.Y."/>
            <person name="Rollin J.A."/>
            <person name="Pattathil S."/>
            <person name="Barry A.N."/>
        </authorList>
    </citation>
    <scope>NUCLEOTIDE SEQUENCE [LARGE SCALE GENOMIC DNA]</scope>
    <source>
        <strain evidence="14">UTEX 25</strain>
    </source>
</reference>
<feature type="region of interest" description="Disordered" evidence="10">
    <location>
        <begin position="1651"/>
        <end position="1688"/>
    </location>
</feature>
<feature type="compositionally biased region" description="Basic and acidic residues" evidence="10">
    <location>
        <begin position="633"/>
        <end position="654"/>
    </location>
</feature>
<evidence type="ECO:0000256" key="3">
    <source>
        <dbReference type="ARBA" id="ARBA00022737"/>
    </source>
</evidence>
<dbReference type="SUPFAM" id="SSF51045">
    <property type="entry name" value="WW domain"/>
    <property type="match status" value="2"/>
</dbReference>
<feature type="compositionally biased region" description="Basic and acidic residues" evidence="10">
    <location>
        <begin position="676"/>
        <end position="694"/>
    </location>
</feature>
<feature type="domain" description="FF" evidence="12">
    <location>
        <begin position="569"/>
        <end position="628"/>
    </location>
</feature>
<feature type="coiled-coil region" evidence="9">
    <location>
        <begin position="292"/>
        <end position="331"/>
    </location>
</feature>
<feature type="compositionally biased region" description="Basic and acidic residues" evidence="10">
    <location>
        <begin position="509"/>
        <end position="520"/>
    </location>
</feature>
<gene>
    <name evidence="13" type="ORF">APUTEX25_000330</name>
</gene>
<sequence length="1834" mass="199539">VMLLQELPVPAWLSRLAQAAPRAAVPSAAPSGPGSAWTEHTAPDGRKYYYNAGTKQSVWTKPVELQTPEPAAAPAATVIEWKEFTAPDGRKYYYNKTTKESRWTMPDEMKPAAAVAATPATAPSGTSLTAPAATLVGAAGPTAAAAQAALKAVEAARSGAKAGVFVAQPGSIQTGPTPHHATTAEAKDAFKALLNETGVSSTNSWDEVSRAIMADKRFGSLKTLGERKAAFNEFVQQRRKEEAEAARAARMAAKEGFYELLDGCRALDALPKFSRARDELELDPRWLAVASAREREELFEDWVEERARAEKERHRLERKRAQNALRDLLEGASWLVAGTPWRRAQDRLAGVPEFEAVDAAGRLEVFREVMEEVEKREKEAAARAREELVRSERANRAAFRELLADLRARGAVHARSRWREALALVEAEPAYLAVERNTTGSRPRELFEDLLEDMEKAYLEDRAEIKAVVAERGLVVDIDSKLEDFLAALGRAAPAEAAPAGKDGAAADGMDRGDGEGKDVSAGEVTVAQGAQALGAGAEPALPDSIPTQSLQLYFVEQQGLARDEIAKREKEHRYQREDFSRLLRHERRIEAETPWEDAVQLLEKEPEWKELESLEEKRELFDAFIAKLKAKEAERAERKKSRRDDDRSDDERRDRKRHKHKKDRKRHHGDSEDERDGKRDRRSRDRSRSESQRRSMEECRVVILGAEMEALQLVSLLPRSLQQQCMVLDHAGSWLSRWTTAWRGLGIQHLRSPVTHHPGPEPGAFSAWIEKQGRSGELLEAVPGYSPLPTARLLEDYCLSKVVKALPPCLQRIRQDTLERVEPTPYQGTASESDGCLFNSRPDSLFLDACQVTHLPPLSFMFDPGGLTLHLGSGAEVLTRALVVSRVDSRPLIPPWAADLVDREGTAVRSAHRLRLAEEELAGRSVAVVGGGMTSVTLALAAAARGARAVTLVARRPLRQAPFEVGVGWQGPKLMVPFAGQPDPATRLAACRAARAGATINGPAWEVLAAAVRRGDVAVREGRTVERVAREGDAGGGLEVRLEATRGLHGACASALPASDPSPGSNEGESLTVDEVWVACGAATVPADSAPFTVLDALSLPGGLFVGGYPRCDDASLVLPGAPVYVLGRTAMLACGPTAGTLGGNREAAKRVAASLARLDMAGEKAWHAAAGKLQAAPAPRLELLPPPEAEGAMWQAPRKKVPVAREPDRIDVSDLPPNLPRKELGQYRMIDEGFDLTLVLQLEEPVTKDQVLRVRTAFDWQSLEVWAVGQIQAFHLHVPKLWGRILPGKCGIKVNVRTKKLFTGTLAVTSRLTYAVPHLSGAIDVCMVRQPDGSLRSSPFYGETWAGRGEQALLEQLAKGEGPASIQVTDVEGLHTGPGGERFVILRKRAFVPTQLQLSSLSPLLKEGRNTILFRFGKQELHAYVYLMPWSTRLVISDIDGTITKSDVLGHLGALLGYDWTHAGITHLFSAIKSNHYNFLFLSSRSIAQASITRDYLHSLIENGTTMPDGPVIISPDGLFPSLYREVILRRPHEFKIRCLEDIRSLFPPDWNPFYAGFGNRDTDEISYLAVGVPPSRIFIINPKGELRKASSVVRTSTWSTLSSLSRLVDDMFPALKAPTLQDPSAGTQREEFSDYLYWRVQPPITIGSEDEEFDDAYSPTTDSSEGSGSSASSDDGGDGGGIPTRHRVSAEDMVAAPDALLASPDLACRVGQTVYPWPAALPLLVALVSFGPDAAQHVHDALPAAGQTWPILDPIATGRGSGGEADGEEGTSPRMRGGSPGGRWRSWLSLSWGGRSGRSRGASPAPRDPGAGAEGEGPAGVSRRRRGPRPA</sequence>
<evidence type="ECO:0000313" key="13">
    <source>
        <dbReference type="EMBL" id="RMZ54813.1"/>
    </source>
</evidence>
<evidence type="ECO:0000256" key="4">
    <source>
        <dbReference type="ARBA" id="ARBA00023187"/>
    </source>
</evidence>
<keyword evidence="3" id="KW-0677">Repeat</keyword>
<protein>
    <submittedName>
        <fullName evidence="13">Uncharacterized protein</fullName>
    </submittedName>
</protein>
<dbReference type="GO" id="GO:0070063">
    <property type="term" value="F:RNA polymerase binding"/>
    <property type="evidence" value="ECO:0007669"/>
    <property type="project" value="UniProtKB-ARBA"/>
</dbReference>
<feature type="compositionally biased region" description="Low complexity" evidence="10">
    <location>
        <begin position="1775"/>
        <end position="1814"/>
    </location>
</feature>
<feature type="compositionally biased region" description="Low complexity" evidence="10">
    <location>
        <begin position="1665"/>
        <end position="1677"/>
    </location>
</feature>
<dbReference type="GO" id="GO:0008195">
    <property type="term" value="F:phosphatidate phosphatase activity"/>
    <property type="evidence" value="ECO:0007669"/>
    <property type="project" value="TreeGrafter"/>
</dbReference>
<evidence type="ECO:0000256" key="6">
    <source>
        <dbReference type="ARBA" id="ARBA00056384"/>
    </source>
</evidence>
<feature type="non-terminal residue" evidence="13">
    <location>
        <position position="1834"/>
    </location>
</feature>
<evidence type="ECO:0000259" key="11">
    <source>
        <dbReference type="PROSITE" id="PS50020"/>
    </source>
</evidence>
<dbReference type="GO" id="GO:0005634">
    <property type="term" value="C:nucleus"/>
    <property type="evidence" value="ECO:0007669"/>
    <property type="project" value="UniProtKB-SubCell"/>
</dbReference>
<organism evidence="13 14">
    <name type="scientific">Auxenochlorella protothecoides</name>
    <name type="common">Green microalga</name>
    <name type="synonym">Chlorella protothecoides</name>
    <dbReference type="NCBI Taxonomy" id="3075"/>
    <lineage>
        <taxon>Eukaryota</taxon>
        <taxon>Viridiplantae</taxon>
        <taxon>Chlorophyta</taxon>
        <taxon>core chlorophytes</taxon>
        <taxon>Trebouxiophyceae</taxon>
        <taxon>Chlorellales</taxon>
        <taxon>Chlorellaceae</taxon>
        <taxon>Auxenochlorella</taxon>
    </lineage>
</organism>
<feature type="non-terminal residue" evidence="13">
    <location>
        <position position="1"/>
    </location>
</feature>
<dbReference type="GO" id="GO:0006397">
    <property type="term" value="P:mRNA processing"/>
    <property type="evidence" value="ECO:0007669"/>
    <property type="project" value="UniProtKB-KW"/>
</dbReference>
<dbReference type="InterPro" id="IPR026058">
    <property type="entry name" value="LIPIN"/>
</dbReference>
<dbReference type="GO" id="GO:0008380">
    <property type="term" value="P:RNA splicing"/>
    <property type="evidence" value="ECO:0007669"/>
    <property type="project" value="UniProtKB-KW"/>
</dbReference>
<proteinExistence type="inferred from homology"/>
<comment type="function">
    <text evidence="6">Binds the phosphorylated C-terminal domain (CTD) of the largest subunit of RNA polymerase II and functions as a scaffold for RNA processing machineries. May be involved in pre-mRNA splicing.</text>
</comment>
<dbReference type="Proteomes" id="UP000279271">
    <property type="component" value="Unassembled WGS sequence"/>
</dbReference>
<dbReference type="FunFam" id="1.10.10.440:FF:000013">
    <property type="entry name" value="pre-mRNA-processing protein 40A isoform X1"/>
    <property type="match status" value="1"/>
</dbReference>
<evidence type="ECO:0000256" key="10">
    <source>
        <dbReference type="SAM" id="MobiDB-lite"/>
    </source>
</evidence>
<comment type="subcellular location">
    <subcellularLocation>
        <location evidence="1">Nucleus</location>
    </subcellularLocation>
</comment>
<feature type="domain" description="WW" evidence="11">
    <location>
        <begin position="81"/>
        <end position="108"/>
    </location>
</feature>
<dbReference type="SMART" id="SM00441">
    <property type="entry name" value="FF"/>
    <property type="match status" value="4"/>
</dbReference>
<dbReference type="InterPro" id="IPR036188">
    <property type="entry name" value="FAD/NAD-bd_sf"/>
</dbReference>
<dbReference type="Gene3D" id="1.10.10.440">
    <property type="entry name" value="FF domain"/>
    <property type="match status" value="5"/>
</dbReference>
<dbReference type="PROSITE" id="PS01159">
    <property type="entry name" value="WW_DOMAIN_1"/>
    <property type="match status" value="1"/>
</dbReference>
<evidence type="ECO:0000256" key="8">
    <source>
        <dbReference type="ARBA" id="ARBA00064817"/>
    </source>
</evidence>
<dbReference type="InterPro" id="IPR002713">
    <property type="entry name" value="FF_domain"/>
</dbReference>
<feature type="compositionally biased region" description="Basic residues" evidence="10">
    <location>
        <begin position="655"/>
        <end position="669"/>
    </location>
</feature>
<keyword evidence="2" id="KW-0507">mRNA processing</keyword>
<dbReference type="SMART" id="SM00456">
    <property type="entry name" value="WW"/>
    <property type="match status" value="2"/>
</dbReference>
<accession>A0A3M7KW92</accession>
<dbReference type="InterPro" id="IPR001202">
    <property type="entry name" value="WW_dom"/>
</dbReference>
<comment type="subunit">
    <text evidence="8">Interacts (via the WW domains) with the phosphorylated C-terminal domain of NRPB1 (via CTD domain).</text>
</comment>
<dbReference type="Gene3D" id="2.20.70.10">
    <property type="match status" value="2"/>
</dbReference>
<dbReference type="InterPro" id="IPR013209">
    <property type="entry name" value="LNS2"/>
</dbReference>
<evidence type="ECO:0000313" key="14">
    <source>
        <dbReference type="Proteomes" id="UP000279271"/>
    </source>
</evidence>
<feature type="coiled-coil region" evidence="9">
    <location>
        <begin position="363"/>
        <end position="401"/>
    </location>
</feature>
<feature type="domain" description="WW" evidence="11">
    <location>
        <begin position="31"/>
        <end position="64"/>
    </location>
</feature>
<dbReference type="Pfam" id="PF00397">
    <property type="entry name" value="WW"/>
    <property type="match status" value="2"/>
</dbReference>
<evidence type="ECO:0000256" key="7">
    <source>
        <dbReference type="ARBA" id="ARBA00061317"/>
    </source>
</evidence>
<dbReference type="SUPFAM" id="SSF81698">
    <property type="entry name" value="FF domain"/>
    <property type="match status" value="5"/>
</dbReference>
<evidence type="ECO:0000256" key="2">
    <source>
        <dbReference type="ARBA" id="ARBA00022664"/>
    </source>
</evidence>
<dbReference type="SUPFAM" id="SSF51905">
    <property type="entry name" value="FAD/NAD(P)-binding domain"/>
    <property type="match status" value="1"/>
</dbReference>
<comment type="caution">
    <text evidence="13">The sequence shown here is derived from an EMBL/GenBank/DDBJ whole genome shotgun (WGS) entry which is preliminary data.</text>
</comment>
<feature type="compositionally biased region" description="Low complexity" evidence="10">
    <location>
        <begin position="496"/>
        <end position="508"/>
    </location>
</feature>
<dbReference type="Gene3D" id="3.50.50.60">
    <property type="entry name" value="FAD/NAD(P)-binding domain"/>
    <property type="match status" value="1"/>
</dbReference>
<keyword evidence="9" id="KW-0175">Coiled coil</keyword>
<dbReference type="Pfam" id="PF08235">
    <property type="entry name" value="LNS2"/>
    <property type="match status" value="1"/>
</dbReference>
<dbReference type="InterPro" id="IPR036412">
    <property type="entry name" value="HAD-like_sf"/>
</dbReference>
<feature type="region of interest" description="Disordered" evidence="10">
    <location>
        <begin position="496"/>
        <end position="520"/>
    </location>
</feature>
<feature type="domain" description="FF" evidence="12">
    <location>
        <begin position="390"/>
        <end position="453"/>
    </location>
</feature>
<dbReference type="InterPro" id="IPR036517">
    <property type="entry name" value="FF_domain_sf"/>
</dbReference>
<evidence type="ECO:0000256" key="1">
    <source>
        <dbReference type="ARBA" id="ARBA00004123"/>
    </source>
</evidence>
<name>A0A3M7KW92_AUXPR</name>
<dbReference type="PANTHER" id="PTHR12181">
    <property type="entry name" value="LIPIN"/>
    <property type="match status" value="1"/>
</dbReference>